<gene>
    <name evidence="9" type="ORF">BJ878DRAFT_541478</name>
</gene>
<name>A0A9P7Z469_9HELO</name>
<comment type="caution">
    <text evidence="9">The sequence shown here is derived from an EMBL/GenBank/DDBJ whole genome shotgun (WGS) entry which is preliminary data.</text>
</comment>
<dbReference type="EMBL" id="MU253857">
    <property type="protein sequence ID" value="KAG9245258.1"/>
    <property type="molecule type" value="Genomic_DNA"/>
</dbReference>
<evidence type="ECO:0000256" key="3">
    <source>
        <dbReference type="ARBA" id="ARBA00004370"/>
    </source>
</evidence>
<dbReference type="Proteomes" id="UP000887226">
    <property type="component" value="Unassembled WGS sequence"/>
</dbReference>
<comment type="subcellular location">
    <subcellularLocation>
        <location evidence="2">Endoplasmic reticulum</location>
    </subcellularLocation>
    <subcellularLocation>
        <location evidence="3">Membrane</location>
    </subcellularLocation>
    <subcellularLocation>
        <location evidence="1">Mitochondrion</location>
    </subcellularLocation>
</comment>
<evidence type="ECO:0000256" key="5">
    <source>
        <dbReference type="ARBA" id="ARBA00023128"/>
    </source>
</evidence>
<evidence type="ECO:0000256" key="6">
    <source>
        <dbReference type="ARBA" id="ARBA00023136"/>
    </source>
</evidence>
<feature type="region of interest" description="Disordered" evidence="8">
    <location>
        <begin position="1"/>
        <end position="32"/>
    </location>
</feature>
<keyword evidence="6" id="KW-0472">Membrane</keyword>
<keyword evidence="7" id="KW-0040">ANK repeat</keyword>
<reference evidence="9" key="1">
    <citation type="journal article" date="2021" name="IMA Fungus">
        <title>Genomic characterization of three marine fungi, including Emericellopsis atlantica sp. nov. with signatures of a generalist lifestyle and marine biomass degradation.</title>
        <authorList>
            <person name="Hagestad O.C."/>
            <person name="Hou L."/>
            <person name="Andersen J.H."/>
            <person name="Hansen E.H."/>
            <person name="Altermark B."/>
            <person name="Li C."/>
            <person name="Kuhnert E."/>
            <person name="Cox R.J."/>
            <person name="Crous P.W."/>
            <person name="Spatafora J.W."/>
            <person name="Lail K."/>
            <person name="Amirebrahimi M."/>
            <person name="Lipzen A."/>
            <person name="Pangilinan J."/>
            <person name="Andreopoulos W."/>
            <person name="Hayes R.D."/>
            <person name="Ng V."/>
            <person name="Grigoriev I.V."/>
            <person name="Jackson S.A."/>
            <person name="Sutton T.D.S."/>
            <person name="Dobson A.D.W."/>
            <person name="Rama T."/>
        </authorList>
    </citation>
    <scope>NUCLEOTIDE SEQUENCE</scope>
    <source>
        <strain evidence="9">TRa3180A</strain>
    </source>
</reference>
<dbReference type="PROSITE" id="PS50088">
    <property type="entry name" value="ANK_REPEAT"/>
    <property type="match status" value="1"/>
</dbReference>
<organism evidence="9 10">
    <name type="scientific">Calycina marina</name>
    <dbReference type="NCBI Taxonomy" id="1763456"/>
    <lineage>
        <taxon>Eukaryota</taxon>
        <taxon>Fungi</taxon>
        <taxon>Dikarya</taxon>
        <taxon>Ascomycota</taxon>
        <taxon>Pezizomycotina</taxon>
        <taxon>Leotiomycetes</taxon>
        <taxon>Helotiales</taxon>
        <taxon>Pezizellaceae</taxon>
        <taxon>Calycina</taxon>
    </lineage>
</organism>
<dbReference type="OrthoDB" id="427518at2759"/>
<feature type="compositionally biased region" description="Basic residues" evidence="8">
    <location>
        <begin position="1"/>
        <end position="10"/>
    </location>
</feature>
<dbReference type="SUPFAM" id="SSF53474">
    <property type="entry name" value="alpha/beta-Hydrolases"/>
    <property type="match status" value="1"/>
</dbReference>
<feature type="repeat" description="ANK" evidence="7">
    <location>
        <begin position="361"/>
        <end position="383"/>
    </location>
</feature>
<dbReference type="InterPro" id="IPR002110">
    <property type="entry name" value="Ankyrin_rpt"/>
</dbReference>
<protein>
    <submittedName>
        <fullName evidence="9">Uncharacterized protein</fullName>
    </submittedName>
</protein>
<dbReference type="Gene3D" id="3.40.50.1820">
    <property type="entry name" value="alpha/beta hydrolase"/>
    <property type="match status" value="1"/>
</dbReference>
<proteinExistence type="predicted"/>
<evidence type="ECO:0000256" key="8">
    <source>
        <dbReference type="SAM" id="MobiDB-lite"/>
    </source>
</evidence>
<dbReference type="GO" id="GO:0005783">
    <property type="term" value="C:endoplasmic reticulum"/>
    <property type="evidence" value="ECO:0007669"/>
    <property type="project" value="UniProtKB-SubCell"/>
</dbReference>
<accession>A0A9P7Z469</accession>
<evidence type="ECO:0000256" key="2">
    <source>
        <dbReference type="ARBA" id="ARBA00004240"/>
    </source>
</evidence>
<keyword evidence="5" id="KW-0496">Mitochondrion</keyword>
<dbReference type="GO" id="GO:0005739">
    <property type="term" value="C:mitochondrion"/>
    <property type="evidence" value="ECO:0007669"/>
    <property type="project" value="UniProtKB-SubCell"/>
</dbReference>
<evidence type="ECO:0000256" key="4">
    <source>
        <dbReference type="ARBA" id="ARBA00022824"/>
    </source>
</evidence>
<keyword evidence="10" id="KW-1185">Reference proteome</keyword>
<evidence type="ECO:0000313" key="9">
    <source>
        <dbReference type="EMBL" id="KAG9245258.1"/>
    </source>
</evidence>
<dbReference type="PANTHER" id="PTHR48182">
    <property type="entry name" value="PROTEIN SERAC1"/>
    <property type="match status" value="1"/>
</dbReference>
<dbReference type="AlphaFoldDB" id="A0A9P7Z469"/>
<feature type="region of interest" description="Disordered" evidence="8">
    <location>
        <begin position="326"/>
        <end position="362"/>
    </location>
</feature>
<evidence type="ECO:0000256" key="7">
    <source>
        <dbReference type="PROSITE-ProRule" id="PRU00023"/>
    </source>
</evidence>
<evidence type="ECO:0000256" key="1">
    <source>
        <dbReference type="ARBA" id="ARBA00004173"/>
    </source>
</evidence>
<keyword evidence="4" id="KW-0256">Endoplasmic reticulum</keyword>
<dbReference type="PANTHER" id="PTHR48182:SF2">
    <property type="entry name" value="PROTEIN SERAC1"/>
    <property type="match status" value="1"/>
</dbReference>
<sequence>MRRWFPHRPKNPLTEDPSNLGPPRTPATGASARKTFPSGIKQLHDTENSVVDTIFVHGLTGDRETTWTAQTSTAPWPQSLLPSKVPNARVLTFGYDAYVADWQGVVSKNRIGDHAMNLLTSVATYREEHDTAGRSGLWLFENETNPGRMNGLLYLSALSIARQRPEKHLRDILDQTCGIVFLGTPHHGSGLAQWAERLAKTIGVLKQTNPRILAVLKSDSEVLARVQDGFHTMIRSRYQDKLQPIDITCFFEELPLIGVGVVVPSHSAILPGYIPIGIRSNHMDMTKFNSVDDPGFIAVAGEIRRWTKELGRSSVTLSGLLNSVSQSIPSPSDSLAREAMSSETSKPTEDTNPDETFEHPSQVTPMYFATRAGNQEMVELLLS</sequence>
<dbReference type="PROSITE" id="PS50297">
    <property type="entry name" value="ANK_REP_REGION"/>
    <property type="match status" value="1"/>
</dbReference>
<evidence type="ECO:0000313" key="10">
    <source>
        <dbReference type="Proteomes" id="UP000887226"/>
    </source>
</evidence>
<dbReference type="GO" id="GO:0016020">
    <property type="term" value="C:membrane"/>
    <property type="evidence" value="ECO:0007669"/>
    <property type="project" value="UniProtKB-SubCell"/>
</dbReference>
<dbReference type="InterPro" id="IPR029058">
    <property type="entry name" value="AB_hydrolase_fold"/>
</dbReference>
<dbReference type="InterPro" id="IPR052374">
    <property type="entry name" value="SERAC1"/>
</dbReference>